<protein>
    <submittedName>
        <fullName evidence="1">Uncharacterized protein</fullName>
    </submittedName>
</protein>
<accession>A0A7S3GPI6</accession>
<evidence type="ECO:0000313" key="1">
    <source>
        <dbReference type="EMBL" id="CAE0272690.1"/>
    </source>
</evidence>
<gene>
    <name evidence="1" type="ORF">SELO1098_LOCUS1516</name>
</gene>
<reference evidence="1" key="1">
    <citation type="submission" date="2021-01" db="EMBL/GenBank/DDBJ databases">
        <authorList>
            <person name="Corre E."/>
            <person name="Pelletier E."/>
            <person name="Niang G."/>
            <person name="Scheremetjew M."/>
            <person name="Finn R."/>
            <person name="Kale V."/>
            <person name="Holt S."/>
            <person name="Cochrane G."/>
            <person name="Meng A."/>
            <person name="Brown T."/>
            <person name="Cohen L."/>
        </authorList>
    </citation>
    <scope>NUCLEOTIDE SEQUENCE</scope>
    <source>
        <strain evidence="1">CCAP 955/1</strain>
    </source>
</reference>
<sequence>MVSHIHTIHILGDQVLSKFHSVMLLSHEARGPFEGHKDGSWWDRIVNTFNARPNVAIVGPLISCEVAPHVQSHGLTFRSDKVLHILSEFHPQKSKRNKDEVLEIAVTSSALALGYQISSLAYARQWNMTVFDGKCHISRGNYAIHSENPVSWCDFSPESSLFMRWGGETLTRRGFYCQQTMDLILGASTAVADLNPDLHLTLPETNMNGPLHDLVKEMDLERWHDRTGGVAGTVCFLVRTSSSLGRQKAPQKHLDKATRVDMDLDVFIPTLMRQTSPSWEAYFFVTDDQPFDAELQEILSSHRDNRLHFLDIDKKFRPKYHPVDAAYPASDEALRLIMQKPQCTRLSVTNGDNAYGSEVVANILSPTAAKADLILLPLDTRYFAAEGCRERRAELGNEGYDGYCTYFEERHLQSRYGFARRSQPIMGQVDVASVFIDRDKFVDTGVFFNAFSNAKVKTTCVGCQDGTWVETMVSKYQWSVHIVPLNGLKHMVFHGPSPLWCIAAGNVWFDHPEKATCLTHGNIGKLTPPNFDFDTFHNGTRMCLRLSEHGFNTREQPVPIVRH</sequence>
<organism evidence="1">
    <name type="scientific">Spumella elongata</name>
    <dbReference type="NCBI Taxonomy" id="89044"/>
    <lineage>
        <taxon>Eukaryota</taxon>
        <taxon>Sar</taxon>
        <taxon>Stramenopiles</taxon>
        <taxon>Ochrophyta</taxon>
        <taxon>Chrysophyceae</taxon>
        <taxon>Chromulinales</taxon>
        <taxon>Chromulinaceae</taxon>
        <taxon>Spumella</taxon>
    </lineage>
</organism>
<proteinExistence type="predicted"/>
<name>A0A7S3GPI6_9STRA</name>
<dbReference type="EMBL" id="HBIC01002955">
    <property type="protein sequence ID" value="CAE0272690.1"/>
    <property type="molecule type" value="Transcribed_RNA"/>
</dbReference>
<dbReference type="AlphaFoldDB" id="A0A7S3GPI6"/>